<proteinExistence type="predicted"/>
<organism evidence="2">
    <name type="scientific">viral metagenome</name>
    <dbReference type="NCBI Taxonomy" id="1070528"/>
    <lineage>
        <taxon>unclassified sequences</taxon>
        <taxon>metagenomes</taxon>
        <taxon>organismal metagenomes</taxon>
    </lineage>
</organism>
<dbReference type="EMBL" id="MT142553">
    <property type="protein sequence ID" value="QJA85087.1"/>
    <property type="molecule type" value="Genomic_DNA"/>
</dbReference>
<name>A0A6M3JZY0_9ZZZZ</name>
<sequence length="162" mass="17887">MSLESKVEPESAPAKKPPKIKLKGLRTSAELNGGPVVDLGEIPELVRSIAPEVGLALDIEAPERRIELLEQLDAAYPDFTHSYQSPNVGPWELEVKHQEVVKVGGRTLQHGGDPVVRQPRAQFLAARKAECKRSRKSVEAVVKNPKSTVYRRPKTPVGRDED</sequence>
<protein>
    <submittedName>
        <fullName evidence="2">Uncharacterized protein</fullName>
    </submittedName>
</protein>
<gene>
    <name evidence="2" type="ORF">MM415A01780_0010</name>
    <name evidence="3" type="ORF">MM415B02281_0011</name>
</gene>
<reference evidence="2" key="1">
    <citation type="submission" date="2020-03" db="EMBL/GenBank/DDBJ databases">
        <title>The deep terrestrial virosphere.</title>
        <authorList>
            <person name="Holmfeldt K."/>
            <person name="Nilsson E."/>
            <person name="Simone D."/>
            <person name="Lopez-Fernandez M."/>
            <person name="Wu X."/>
            <person name="de Brujin I."/>
            <person name="Lundin D."/>
            <person name="Andersson A."/>
            <person name="Bertilsson S."/>
            <person name="Dopson M."/>
        </authorList>
    </citation>
    <scope>NUCLEOTIDE SEQUENCE</scope>
    <source>
        <strain evidence="2">MM415A01780</strain>
        <strain evidence="3">MM415B02281</strain>
    </source>
</reference>
<dbReference type="EMBL" id="MT142164">
    <property type="protein sequence ID" value="QJA75444.1"/>
    <property type="molecule type" value="Genomic_DNA"/>
</dbReference>
<accession>A0A6M3JZY0</accession>
<evidence type="ECO:0000313" key="2">
    <source>
        <dbReference type="EMBL" id="QJA75444.1"/>
    </source>
</evidence>
<feature type="region of interest" description="Disordered" evidence="1">
    <location>
        <begin position="135"/>
        <end position="162"/>
    </location>
</feature>
<evidence type="ECO:0000313" key="3">
    <source>
        <dbReference type="EMBL" id="QJA85087.1"/>
    </source>
</evidence>
<evidence type="ECO:0000256" key="1">
    <source>
        <dbReference type="SAM" id="MobiDB-lite"/>
    </source>
</evidence>
<dbReference type="AlphaFoldDB" id="A0A6M3JZY0"/>
<feature type="region of interest" description="Disordered" evidence="1">
    <location>
        <begin position="1"/>
        <end position="21"/>
    </location>
</feature>